<keyword evidence="3" id="KW-1185">Reference proteome</keyword>
<reference evidence="2 3" key="1">
    <citation type="submission" date="2019-11" db="EMBL/GenBank/DDBJ databases">
        <title>Whole genome sequence of Oryza granulata.</title>
        <authorList>
            <person name="Li W."/>
        </authorList>
    </citation>
    <scope>NUCLEOTIDE SEQUENCE [LARGE SCALE GENOMIC DNA]</scope>
    <source>
        <strain evidence="3">cv. Menghai</strain>
        <tissue evidence="2">Leaf</tissue>
    </source>
</reference>
<dbReference type="EMBL" id="SPHZ02000003">
    <property type="protein sequence ID" value="KAF0926061.1"/>
    <property type="molecule type" value="Genomic_DNA"/>
</dbReference>
<comment type="caution">
    <text evidence="2">The sequence shown here is derived from an EMBL/GenBank/DDBJ whole genome shotgun (WGS) entry which is preliminary data.</text>
</comment>
<proteinExistence type="predicted"/>
<feature type="region of interest" description="Disordered" evidence="1">
    <location>
        <begin position="1"/>
        <end position="65"/>
    </location>
</feature>
<name>A0A6G1EN62_9ORYZ</name>
<dbReference type="AlphaFoldDB" id="A0A6G1EN62"/>
<evidence type="ECO:0000256" key="1">
    <source>
        <dbReference type="SAM" id="MobiDB-lite"/>
    </source>
</evidence>
<organism evidence="2 3">
    <name type="scientific">Oryza meyeriana var. granulata</name>
    <dbReference type="NCBI Taxonomy" id="110450"/>
    <lineage>
        <taxon>Eukaryota</taxon>
        <taxon>Viridiplantae</taxon>
        <taxon>Streptophyta</taxon>
        <taxon>Embryophyta</taxon>
        <taxon>Tracheophyta</taxon>
        <taxon>Spermatophyta</taxon>
        <taxon>Magnoliopsida</taxon>
        <taxon>Liliopsida</taxon>
        <taxon>Poales</taxon>
        <taxon>Poaceae</taxon>
        <taxon>BOP clade</taxon>
        <taxon>Oryzoideae</taxon>
        <taxon>Oryzeae</taxon>
        <taxon>Oryzinae</taxon>
        <taxon>Oryza</taxon>
        <taxon>Oryza meyeriana</taxon>
    </lineage>
</organism>
<accession>A0A6G1EN62</accession>
<sequence length="65" mass="7079">MECLGGGGRIQRLAPPKTREARQRGGVSPESLKNTTTSLGLDRIDEANGRQGGCEEWQGGARRRR</sequence>
<protein>
    <submittedName>
        <fullName evidence="2">Uncharacterized protein</fullName>
    </submittedName>
</protein>
<gene>
    <name evidence="2" type="ORF">E2562_020737</name>
</gene>
<dbReference type="Proteomes" id="UP000479710">
    <property type="component" value="Unassembled WGS sequence"/>
</dbReference>
<evidence type="ECO:0000313" key="2">
    <source>
        <dbReference type="EMBL" id="KAF0926061.1"/>
    </source>
</evidence>
<evidence type="ECO:0000313" key="3">
    <source>
        <dbReference type="Proteomes" id="UP000479710"/>
    </source>
</evidence>